<evidence type="ECO:0000256" key="1">
    <source>
        <dbReference type="SAM" id="MobiDB-lite"/>
    </source>
</evidence>
<dbReference type="KEGG" id="hhb:Hhub_4268"/>
<keyword evidence="3" id="KW-1185">Reference proteome</keyword>
<feature type="region of interest" description="Disordered" evidence="1">
    <location>
        <begin position="207"/>
        <end position="242"/>
    </location>
</feature>
<geneLocation type="plasmid" evidence="3">
    <name>pSTJ001</name>
</geneLocation>
<sequence>MPVTHLECGHCHRRDFANPEDLRTHVREDCPQNPHTLKSEPQETRTCRDCGEVRLRKNLTPTPEGYLVCPSCRAVVEAYTGIDLTDPSAYVLRLRTNRSNHHTVHLPSDDSPVHPRCTPPQIDAPTYQPIARKHVPDHYHVCRNCQPNTTTTNSKTTPDSKPTPESERETGAASTRVWFGQDGDAYHADLGGIPACPEVLPFVDEHTLADARDHDKRPCGSCEPPQYPPRQAEPTANRGDHA</sequence>
<reference evidence="3" key="1">
    <citation type="journal article" date="2016" name="Environ. Microbiol.">
        <title>The complete genome of a viable archaeum isolated from 123-million-year-old rock salt.</title>
        <authorList>
            <person name="Jaakkola S.T."/>
            <person name="Pfeiffer F."/>
            <person name="Ravantti J.J."/>
            <person name="Guo Q."/>
            <person name="Liu Y."/>
            <person name="Chen X."/>
            <person name="Ma H."/>
            <person name="Yang C."/>
            <person name="Oksanen H.M."/>
            <person name="Bamford D.H."/>
        </authorList>
    </citation>
    <scope>NUCLEOTIDE SEQUENCE</scope>
    <source>
        <strain evidence="3">JI20-1</strain>
        <plasmid evidence="3">Plasmid pSTJ001</plasmid>
    </source>
</reference>
<name>A0A0U5H8N6_9EURY</name>
<accession>A0A0U5H8N6</accession>
<dbReference type="Proteomes" id="UP000066737">
    <property type="component" value="Plasmid pSTJ001"/>
</dbReference>
<feature type="region of interest" description="Disordered" evidence="1">
    <location>
        <begin position="102"/>
        <end position="125"/>
    </location>
</feature>
<feature type="compositionally biased region" description="Low complexity" evidence="1">
    <location>
        <begin position="147"/>
        <end position="160"/>
    </location>
</feature>
<protein>
    <submittedName>
        <fullName evidence="2">Uncharacterized protein</fullName>
    </submittedName>
</protein>
<feature type="compositionally biased region" description="Basic and acidic residues" evidence="1">
    <location>
        <begin position="207"/>
        <end position="218"/>
    </location>
</feature>
<proteinExistence type="predicted"/>
<evidence type="ECO:0000313" key="2">
    <source>
        <dbReference type="EMBL" id="CQH64073.1"/>
    </source>
</evidence>
<dbReference type="AlphaFoldDB" id="A0A0U5H8N6"/>
<evidence type="ECO:0000313" key="3">
    <source>
        <dbReference type="Proteomes" id="UP000066737"/>
    </source>
</evidence>
<dbReference type="EMBL" id="LN831303">
    <property type="protein sequence ID" value="CQH64073.1"/>
    <property type="molecule type" value="Genomic_DNA"/>
</dbReference>
<feature type="region of interest" description="Disordered" evidence="1">
    <location>
        <begin position="144"/>
        <end position="174"/>
    </location>
</feature>
<organism evidence="2 3">
    <name type="scientific">Halobacterium hubeiense</name>
    <dbReference type="NCBI Taxonomy" id="1407499"/>
    <lineage>
        <taxon>Archaea</taxon>
        <taxon>Methanobacteriati</taxon>
        <taxon>Methanobacteriota</taxon>
        <taxon>Stenosarchaea group</taxon>
        <taxon>Halobacteria</taxon>
        <taxon>Halobacteriales</taxon>
        <taxon>Halobacteriaceae</taxon>
        <taxon>Halobacterium</taxon>
    </lineage>
</organism>
<gene>
    <name evidence="2" type="ORF">HHUB_4268</name>
</gene>